<reference evidence="2 3" key="1">
    <citation type="journal article" date="2015" name="Nature">
        <title>rRNA introns, odd ribosomes, and small enigmatic genomes across a large radiation of phyla.</title>
        <authorList>
            <person name="Brown C.T."/>
            <person name="Hug L.A."/>
            <person name="Thomas B.C."/>
            <person name="Sharon I."/>
            <person name="Castelle C.J."/>
            <person name="Singh A."/>
            <person name="Wilkins M.J."/>
            <person name="Williams K.H."/>
            <person name="Banfield J.F."/>
        </authorList>
    </citation>
    <scope>NUCLEOTIDE SEQUENCE [LARGE SCALE GENOMIC DNA]</scope>
</reference>
<dbReference type="AlphaFoldDB" id="A0A0G1XBK7"/>
<dbReference type="EMBL" id="LCRD01000064">
    <property type="protein sequence ID" value="KKW28673.1"/>
    <property type="molecule type" value="Genomic_DNA"/>
</dbReference>
<organism evidence="2 3">
    <name type="scientific">Candidatus Uhrbacteria bacterium GW2011_GWD2_52_7</name>
    <dbReference type="NCBI Taxonomy" id="1618989"/>
    <lineage>
        <taxon>Bacteria</taxon>
        <taxon>Candidatus Uhriibacteriota</taxon>
    </lineage>
</organism>
<dbReference type="Proteomes" id="UP000034846">
    <property type="component" value="Unassembled WGS sequence"/>
</dbReference>
<proteinExistence type="predicted"/>
<sequence length="21" mass="2048">MSGRSPAIQSASAASIAPSMQ</sequence>
<evidence type="ECO:0000313" key="2">
    <source>
        <dbReference type="EMBL" id="KKW28673.1"/>
    </source>
</evidence>
<protein>
    <submittedName>
        <fullName evidence="2">Uncharacterized protein</fullName>
    </submittedName>
</protein>
<evidence type="ECO:0000313" key="3">
    <source>
        <dbReference type="Proteomes" id="UP000034846"/>
    </source>
</evidence>
<gene>
    <name evidence="2" type="ORF">UY72_C0064G0001</name>
</gene>
<accession>A0A0G1XBK7</accession>
<feature type="non-terminal residue" evidence="2">
    <location>
        <position position="21"/>
    </location>
</feature>
<evidence type="ECO:0000256" key="1">
    <source>
        <dbReference type="SAM" id="MobiDB-lite"/>
    </source>
</evidence>
<comment type="caution">
    <text evidence="2">The sequence shown here is derived from an EMBL/GenBank/DDBJ whole genome shotgun (WGS) entry which is preliminary data.</text>
</comment>
<name>A0A0G1XBK7_9BACT</name>
<feature type="region of interest" description="Disordered" evidence="1">
    <location>
        <begin position="1"/>
        <end position="21"/>
    </location>
</feature>